<dbReference type="Gene3D" id="3.40.50.10190">
    <property type="entry name" value="BRCT domain"/>
    <property type="match status" value="1"/>
</dbReference>
<dbReference type="Proteomes" id="UP001162162">
    <property type="component" value="Unassembled WGS sequence"/>
</dbReference>
<reference evidence="1" key="1">
    <citation type="journal article" date="2023" name="Insect Mol. Biol.">
        <title>Genome sequencing provides insights into the evolution of gene families encoding plant cell wall-degrading enzymes in longhorned beetles.</title>
        <authorList>
            <person name="Shin N.R."/>
            <person name="Okamura Y."/>
            <person name="Kirsch R."/>
            <person name="Pauchet Y."/>
        </authorList>
    </citation>
    <scope>NUCLEOTIDE SEQUENCE</scope>
    <source>
        <strain evidence="1">AMC_N1</strain>
    </source>
</reference>
<comment type="caution">
    <text evidence="1">The sequence shown here is derived from an EMBL/GenBank/DDBJ whole genome shotgun (WGS) entry which is preliminary data.</text>
</comment>
<dbReference type="SUPFAM" id="SSF52113">
    <property type="entry name" value="BRCT domain"/>
    <property type="match status" value="1"/>
</dbReference>
<dbReference type="PANTHER" id="PTHR16777">
    <property type="entry name" value="PROTEIN ECT2"/>
    <property type="match status" value="1"/>
</dbReference>
<accession>A0AAV8Z0L5</accession>
<dbReference type="PANTHER" id="PTHR16777:SF2">
    <property type="entry name" value="PROTEIN ECT2"/>
    <property type="match status" value="1"/>
</dbReference>
<dbReference type="GO" id="GO:0000281">
    <property type="term" value="P:mitotic cytokinesis"/>
    <property type="evidence" value="ECO:0007669"/>
    <property type="project" value="TreeGrafter"/>
</dbReference>
<dbReference type="GO" id="GO:0005938">
    <property type="term" value="C:cell cortex"/>
    <property type="evidence" value="ECO:0007669"/>
    <property type="project" value="TreeGrafter"/>
</dbReference>
<dbReference type="GO" id="GO:0005096">
    <property type="term" value="F:GTPase activator activity"/>
    <property type="evidence" value="ECO:0007669"/>
    <property type="project" value="InterPro"/>
</dbReference>
<protein>
    <submittedName>
        <fullName evidence="1">Uncharacterized protein</fullName>
    </submittedName>
</protein>
<dbReference type="GO" id="GO:0007399">
    <property type="term" value="P:nervous system development"/>
    <property type="evidence" value="ECO:0007669"/>
    <property type="project" value="TreeGrafter"/>
</dbReference>
<dbReference type="GO" id="GO:2000431">
    <property type="term" value="P:regulation of cytokinesis, actomyosin contractile ring assembly"/>
    <property type="evidence" value="ECO:0007669"/>
    <property type="project" value="InterPro"/>
</dbReference>
<proteinExistence type="predicted"/>
<evidence type="ECO:0000313" key="2">
    <source>
        <dbReference type="Proteomes" id="UP001162162"/>
    </source>
</evidence>
<dbReference type="EMBL" id="JAPWTK010000027">
    <property type="protein sequence ID" value="KAJ8956917.1"/>
    <property type="molecule type" value="Genomic_DNA"/>
</dbReference>
<gene>
    <name evidence="1" type="ORF">NQ318_014336</name>
</gene>
<evidence type="ECO:0000313" key="1">
    <source>
        <dbReference type="EMBL" id="KAJ8956917.1"/>
    </source>
</evidence>
<sequence>MLVGNIGTTWIFSATLDYFLAEHKLKPFHGARVFRVGFPEEEEKHMTEVLLSNGGTVTNLEDPICTHVVQRKVALSQRALSQEFSPTQKHFGGGKKKVGDEGLKEMDDMGWVEKKWSILKKAL</sequence>
<keyword evidence="2" id="KW-1185">Reference proteome</keyword>
<organism evidence="1 2">
    <name type="scientific">Aromia moschata</name>
    <dbReference type="NCBI Taxonomy" id="1265417"/>
    <lineage>
        <taxon>Eukaryota</taxon>
        <taxon>Metazoa</taxon>
        <taxon>Ecdysozoa</taxon>
        <taxon>Arthropoda</taxon>
        <taxon>Hexapoda</taxon>
        <taxon>Insecta</taxon>
        <taxon>Pterygota</taxon>
        <taxon>Neoptera</taxon>
        <taxon>Endopterygota</taxon>
        <taxon>Coleoptera</taxon>
        <taxon>Polyphaga</taxon>
        <taxon>Cucujiformia</taxon>
        <taxon>Chrysomeloidea</taxon>
        <taxon>Cerambycidae</taxon>
        <taxon>Cerambycinae</taxon>
        <taxon>Callichromatini</taxon>
        <taxon>Aromia</taxon>
    </lineage>
</organism>
<dbReference type="InterPro" id="IPR026817">
    <property type="entry name" value="Ect2"/>
</dbReference>
<name>A0AAV8Z0L5_9CUCU</name>
<dbReference type="InterPro" id="IPR036420">
    <property type="entry name" value="BRCT_dom_sf"/>
</dbReference>
<dbReference type="GO" id="GO:0005085">
    <property type="term" value="F:guanyl-nucleotide exchange factor activity"/>
    <property type="evidence" value="ECO:0007669"/>
    <property type="project" value="InterPro"/>
</dbReference>
<dbReference type="AlphaFoldDB" id="A0AAV8Z0L5"/>
<dbReference type="GO" id="GO:0005634">
    <property type="term" value="C:nucleus"/>
    <property type="evidence" value="ECO:0007669"/>
    <property type="project" value="InterPro"/>
</dbReference>